<sequence length="74" mass="7365">MRTRTIGGGDRATPVSAIALGAMMFGTATDEETSFAILDRFLASGGTFIDTSNNYATGSTAPAAARASVCSGAG</sequence>
<feature type="domain" description="NADP-dependent oxidoreductase" evidence="1">
    <location>
        <begin position="18"/>
        <end position="64"/>
    </location>
</feature>
<organism evidence="2 3">
    <name type="scientific">Microbacterium resistens</name>
    <dbReference type="NCBI Taxonomy" id="156977"/>
    <lineage>
        <taxon>Bacteria</taxon>
        <taxon>Bacillati</taxon>
        <taxon>Actinomycetota</taxon>
        <taxon>Actinomycetes</taxon>
        <taxon>Micrococcales</taxon>
        <taxon>Microbacteriaceae</taxon>
        <taxon>Microbacterium</taxon>
    </lineage>
</organism>
<dbReference type="RefSeq" id="WP_231820752.1">
    <property type="nucleotide sequence ID" value="NZ_CP082781.1"/>
</dbReference>
<gene>
    <name evidence="2" type="ORF">K8F61_03975</name>
</gene>
<evidence type="ECO:0000313" key="2">
    <source>
        <dbReference type="EMBL" id="UGS27371.1"/>
    </source>
</evidence>
<proteinExistence type="predicted"/>
<reference evidence="2 3" key="1">
    <citation type="submission" date="2023-01" db="EMBL/GenBank/DDBJ databases">
        <title>Characterization of estradiol degrading bacteria Microbacterium sp. MZT7 and reveal degrading genes through genome analysis.</title>
        <authorList>
            <person name="Hao P."/>
            <person name="Gao Y."/>
        </authorList>
    </citation>
    <scope>NUCLEOTIDE SEQUENCE [LARGE SCALE GENOMIC DNA]</scope>
    <source>
        <strain evidence="2 3">MZT7</strain>
    </source>
</reference>
<dbReference type="Pfam" id="PF00248">
    <property type="entry name" value="Aldo_ket_red"/>
    <property type="match status" value="1"/>
</dbReference>
<keyword evidence="3" id="KW-1185">Reference proteome</keyword>
<dbReference type="InterPro" id="IPR023210">
    <property type="entry name" value="NADP_OxRdtase_dom"/>
</dbReference>
<accession>A0ABY3RXE1</accession>
<dbReference type="InterPro" id="IPR036812">
    <property type="entry name" value="NAD(P)_OxRdtase_dom_sf"/>
</dbReference>
<evidence type="ECO:0000259" key="1">
    <source>
        <dbReference type="Pfam" id="PF00248"/>
    </source>
</evidence>
<dbReference type="Proteomes" id="UP001199642">
    <property type="component" value="Chromosome"/>
</dbReference>
<protein>
    <submittedName>
        <fullName evidence="2">Aldo/keto reductase</fullName>
    </submittedName>
</protein>
<dbReference type="Gene3D" id="3.20.20.100">
    <property type="entry name" value="NADP-dependent oxidoreductase domain"/>
    <property type="match status" value="1"/>
</dbReference>
<evidence type="ECO:0000313" key="3">
    <source>
        <dbReference type="Proteomes" id="UP001199642"/>
    </source>
</evidence>
<name>A0ABY3RXE1_9MICO</name>
<dbReference type="SUPFAM" id="SSF51430">
    <property type="entry name" value="NAD(P)-linked oxidoreductase"/>
    <property type="match status" value="1"/>
</dbReference>
<dbReference type="EMBL" id="CP082781">
    <property type="protein sequence ID" value="UGS27371.1"/>
    <property type="molecule type" value="Genomic_DNA"/>
</dbReference>